<sequence length="146" mass="17306">MNVLGSNKYWVLATSADNRVTARSMSTVNDGLNIYFQTETLLDKYKQILINPNIAMCFHNVQIEGKAESKGQVASRENEKIRKIYCVHHKQSYERWQGLEEQVFIKVQPVKITMWKYVDSKPCRDYIYVDKRRAVREYYHGEQYDN</sequence>
<dbReference type="AlphaFoldDB" id="I8TYX8"/>
<proteinExistence type="predicted"/>
<dbReference type="KEGG" id="pft:JBW_03066"/>
<dbReference type="Proteomes" id="UP000005361">
    <property type="component" value="Chromosome"/>
</dbReference>
<dbReference type="EMBL" id="CP010978">
    <property type="protein sequence ID" value="AJQ28409.1"/>
    <property type="molecule type" value="Genomic_DNA"/>
</dbReference>
<reference evidence="3" key="2">
    <citation type="submission" date="2015-02" db="EMBL/GenBank/DDBJ databases">
        <title>Complete Genome Sequence of Pelosinus fermentans JBW45.</title>
        <authorList>
            <person name="De Leon K.B."/>
            <person name="Utturkar S.M."/>
            <person name="Camilleri L.B."/>
            <person name="Arkin A.P."/>
            <person name="Fields M.W."/>
            <person name="Brown S.D."/>
            <person name="Wall J.D."/>
        </authorList>
    </citation>
    <scope>NUCLEOTIDE SEQUENCE [LARGE SCALE GENOMIC DNA]</scope>
    <source>
        <strain evidence="3">JBW45</strain>
    </source>
</reference>
<gene>
    <name evidence="2" type="ORF">JBW_03066</name>
</gene>
<dbReference type="HOGENOM" id="CLU_145331_0_0_9"/>
<dbReference type="InterPro" id="IPR012349">
    <property type="entry name" value="Split_barrel_FMN-bd"/>
</dbReference>
<feature type="domain" description="Pyridoxamine 5'-phosphate oxidase N-terminal" evidence="1">
    <location>
        <begin position="6"/>
        <end position="116"/>
    </location>
</feature>
<evidence type="ECO:0000313" key="3">
    <source>
        <dbReference type="Proteomes" id="UP000005361"/>
    </source>
</evidence>
<evidence type="ECO:0000313" key="2">
    <source>
        <dbReference type="EMBL" id="AJQ28409.1"/>
    </source>
</evidence>
<dbReference type="Gene3D" id="2.30.110.10">
    <property type="entry name" value="Electron Transport, Fmn-binding Protein, Chain A"/>
    <property type="match status" value="1"/>
</dbReference>
<accession>I8TYX8</accession>
<dbReference type="SUPFAM" id="SSF50475">
    <property type="entry name" value="FMN-binding split barrel"/>
    <property type="match status" value="1"/>
</dbReference>
<name>I8TYX8_9FIRM</name>
<protein>
    <submittedName>
        <fullName evidence="2">Pyridoxamine 5-phosphate oxidase-related FMN-binding protein</fullName>
    </submittedName>
</protein>
<dbReference type="Pfam" id="PF01243">
    <property type="entry name" value="PNPOx_N"/>
    <property type="match status" value="1"/>
</dbReference>
<dbReference type="InterPro" id="IPR011576">
    <property type="entry name" value="Pyridox_Oxase_N"/>
</dbReference>
<organism evidence="2 3">
    <name type="scientific">Pelosinus fermentans JBW45</name>
    <dbReference type="NCBI Taxonomy" id="1192197"/>
    <lineage>
        <taxon>Bacteria</taxon>
        <taxon>Bacillati</taxon>
        <taxon>Bacillota</taxon>
        <taxon>Negativicutes</taxon>
        <taxon>Selenomonadales</taxon>
        <taxon>Sporomusaceae</taxon>
        <taxon>Pelosinus</taxon>
    </lineage>
</organism>
<evidence type="ECO:0000259" key="1">
    <source>
        <dbReference type="Pfam" id="PF01243"/>
    </source>
</evidence>
<reference evidence="2 3" key="1">
    <citation type="journal article" date="2015" name="Genome Announc.">
        <title>Complete Genome Sequence of Pelosinus fermentans JBW45, a Member of a Remarkably Competitive Group of Negativicutes in the Firmicutes Phylum.</title>
        <authorList>
            <person name="De Leon K.B."/>
            <person name="Utturkar S.M."/>
            <person name="Camilleri L.B."/>
            <person name="Elias D.A."/>
            <person name="Arkin A.P."/>
            <person name="Fields M.W."/>
            <person name="Brown S.D."/>
            <person name="Wall J.D."/>
        </authorList>
    </citation>
    <scope>NUCLEOTIDE SEQUENCE [LARGE SCALE GENOMIC DNA]</scope>
    <source>
        <strain evidence="2 3">JBW45</strain>
    </source>
</reference>